<comment type="caution">
    <text evidence="1">The sequence shown here is derived from an EMBL/GenBank/DDBJ whole genome shotgun (WGS) entry which is preliminary data.</text>
</comment>
<dbReference type="EMBL" id="QXFV01000156">
    <property type="protein sequence ID" value="KAE9047987.1"/>
    <property type="molecule type" value="Genomic_DNA"/>
</dbReference>
<organism evidence="1 2">
    <name type="scientific">Phytophthora rubi</name>
    <dbReference type="NCBI Taxonomy" id="129364"/>
    <lineage>
        <taxon>Eukaryota</taxon>
        <taxon>Sar</taxon>
        <taxon>Stramenopiles</taxon>
        <taxon>Oomycota</taxon>
        <taxon>Peronosporomycetes</taxon>
        <taxon>Peronosporales</taxon>
        <taxon>Peronosporaceae</taxon>
        <taxon>Phytophthora</taxon>
    </lineage>
</organism>
<sequence>MLSVNVVCVTWSWPRRGGTAMVYPWRGGAKNIAVAEIQVRLTRGRRRHVAAQSADGALKGGLQHIGTKERKSDQEIAVETRKHRRRQFPVCIKRRLCAEQRPPRHYGNGSEATGGEDSVVDVGADADARDVMCRGGGGAVVAGYDGDEVGEGGAVALVVHSRE</sequence>
<gene>
    <name evidence="1" type="ORF">PR001_g4000</name>
</gene>
<evidence type="ECO:0000313" key="2">
    <source>
        <dbReference type="Proteomes" id="UP000429607"/>
    </source>
</evidence>
<protein>
    <submittedName>
        <fullName evidence="1">Uncharacterized protein</fullName>
    </submittedName>
</protein>
<dbReference type="AlphaFoldDB" id="A0A6A3NR48"/>
<evidence type="ECO:0000313" key="1">
    <source>
        <dbReference type="EMBL" id="KAE9047987.1"/>
    </source>
</evidence>
<reference evidence="1 2" key="1">
    <citation type="submission" date="2018-09" db="EMBL/GenBank/DDBJ databases">
        <title>Genomic investigation of the strawberry pathogen Phytophthora fragariae indicates pathogenicity is determined by transcriptional variation in three key races.</title>
        <authorList>
            <person name="Adams T.M."/>
            <person name="Armitage A.D."/>
            <person name="Sobczyk M.K."/>
            <person name="Bates H.J."/>
            <person name="Dunwell J.M."/>
            <person name="Nellist C.F."/>
            <person name="Harrison R.J."/>
        </authorList>
    </citation>
    <scope>NUCLEOTIDE SEQUENCE [LARGE SCALE GENOMIC DNA]</scope>
    <source>
        <strain evidence="1 2">SCRP249</strain>
    </source>
</reference>
<dbReference type="Proteomes" id="UP000429607">
    <property type="component" value="Unassembled WGS sequence"/>
</dbReference>
<name>A0A6A3NR48_9STRA</name>
<proteinExistence type="predicted"/>
<accession>A0A6A3NR48</accession>